<dbReference type="Proteomes" id="UP001152888">
    <property type="component" value="Unassembled WGS sequence"/>
</dbReference>
<dbReference type="AlphaFoldDB" id="A0A9P0LZT7"/>
<evidence type="ECO:0000313" key="2">
    <source>
        <dbReference type="Proteomes" id="UP001152888"/>
    </source>
</evidence>
<proteinExistence type="predicted"/>
<dbReference type="EMBL" id="CAKOFQ010007590">
    <property type="protein sequence ID" value="CAH2004439.1"/>
    <property type="molecule type" value="Genomic_DNA"/>
</dbReference>
<name>A0A9P0LZT7_ACAOB</name>
<dbReference type="OrthoDB" id="6734959at2759"/>
<gene>
    <name evidence="1" type="ORF">ACAOBT_LOCUS28004</name>
</gene>
<keyword evidence="2" id="KW-1185">Reference proteome</keyword>
<organism evidence="1 2">
    <name type="scientific">Acanthoscelides obtectus</name>
    <name type="common">Bean weevil</name>
    <name type="synonym">Bruchus obtectus</name>
    <dbReference type="NCBI Taxonomy" id="200917"/>
    <lineage>
        <taxon>Eukaryota</taxon>
        <taxon>Metazoa</taxon>
        <taxon>Ecdysozoa</taxon>
        <taxon>Arthropoda</taxon>
        <taxon>Hexapoda</taxon>
        <taxon>Insecta</taxon>
        <taxon>Pterygota</taxon>
        <taxon>Neoptera</taxon>
        <taxon>Endopterygota</taxon>
        <taxon>Coleoptera</taxon>
        <taxon>Polyphaga</taxon>
        <taxon>Cucujiformia</taxon>
        <taxon>Chrysomeloidea</taxon>
        <taxon>Chrysomelidae</taxon>
        <taxon>Bruchinae</taxon>
        <taxon>Bruchini</taxon>
        <taxon>Acanthoscelides</taxon>
    </lineage>
</organism>
<dbReference type="PANTHER" id="PTHR10773">
    <property type="entry name" value="DNA-DIRECTED RNA POLYMERASES I, II, AND III SUBUNIT RPABC2"/>
    <property type="match status" value="1"/>
</dbReference>
<accession>A0A9P0LZT7</accession>
<reference evidence="1" key="1">
    <citation type="submission" date="2022-03" db="EMBL/GenBank/DDBJ databases">
        <authorList>
            <person name="Sayadi A."/>
        </authorList>
    </citation>
    <scope>NUCLEOTIDE SEQUENCE</scope>
</reference>
<comment type="caution">
    <text evidence="1">The sequence shown here is derived from an EMBL/GenBank/DDBJ whole genome shotgun (WGS) entry which is preliminary data.</text>
</comment>
<sequence>MHPDTLTWLSLPGQVDLRYAAKLLPTFPKCGLVGKPYQPFQCISLLTMRDIKFFYDSFHETSEKIIQDNFILKHCSVTDPKRSRKRQQEKNKPKSMSVKYYVKRRDGLMVNVCRQSFMNILGVKKDRILNVVKRYKESNEMRKERRGDKRYFFTRKYNVGFGTPKTDMCSTCLQFQDQIKKSLDINTKNRLMAQQRAHKIRAKCFYELLKEVHADNEVVTFSFDCQKNLALPKIADQAAYFNRLFGQIEKVIKKSPEITSPEQYMKVIEKWGSIYKLGVNVPVQDWKSKVQIVMKPTSQWHFKLQVSKRIIILKTETAYAVGGESFYKNDMGTNQSLLRRGRKLDIKPSTVDIGMPLKSDKKKSISNLIAKHYGKGSNPRTLDLSQNKSSPSDNDGITLVINNLQQEYFKAQEALKENVGPDLGNADFVTEIIDNTGDLSALIDLDCLNNATIIEAQER</sequence>
<evidence type="ECO:0000313" key="1">
    <source>
        <dbReference type="EMBL" id="CAH2004439.1"/>
    </source>
</evidence>
<protein>
    <submittedName>
        <fullName evidence="1">Uncharacterized protein</fullName>
    </submittedName>
</protein>
<dbReference type="PANTHER" id="PTHR10773:SF19">
    <property type="match status" value="1"/>
</dbReference>